<evidence type="ECO:0000256" key="2">
    <source>
        <dbReference type="PROSITE-ProRule" id="PRU00497"/>
    </source>
</evidence>
<keyword evidence="6" id="KW-1185">Reference proteome</keyword>
<dbReference type="GO" id="GO:0062129">
    <property type="term" value="C:chitin-based extracellular matrix"/>
    <property type="evidence" value="ECO:0007669"/>
    <property type="project" value="TreeGrafter"/>
</dbReference>
<evidence type="ECO:0000256" key="1">
    <source>
        <dbReference type="ARBA" id="ARBA00022460"/>
    </source>
</evidence>
<sequence length="139" mass="14616">MPVALHCPCPPQRVAVAVLAVLLATEAAPAGSSRKASSRSSNDVTVSKFSNEPNSGSGEYRYGFELSDGSSRYEEGRLQNAGVPGKEFLVVRGSFSRPRFDGTMEQVMYYADEGGFHVAKAPPPLGQAPPSALIASLVG</sequence>
<dbReference type="AlphaFoldDB" id="A0AAE1HV96"/>
<dbReference type="PRINTS" id="PR00947">
    <property type="entry name" value="CUTICLE"/>
</dbReference>
<evidence type="ECO:0000313" key="6">
    <source>
        <dbReference type="Proteomes" id="UP001219518"/>
    </source>
</evidence>
<gene>
    <name evidence="5" type="ORF">KUF71_015736</name>
</gene>
<reference evidence="5" key="1">
    <citation type="submission" date="2021-07" db="EMBL/GenBank/DDBJ databases">
        <authorList>
            <person name="Catto M.A."/>
            <person name="Jacobson A."/>
            <person name="Kennedy G."/>
            <person name="Labadie P."/>
            <person name="Hunt B.G."/>
            <person name="Srinivasan R."/>
        </authorList>
    </citation>
    <scope>NUCLEOTIDE SEQUENCE</scope>
    <source>
        <strain evidence="5">PL_HMW_Pooled</strain>
        <tissue evidence="5">Head</tissue>
    </source>
</reference>
<dbReference type="InterPro" id="IPR031311">
    <property type="entry name" value="CHIT_BIND_RR_consensus"/>
</dbReference>
<feature type="compositionally biased region" description="Polar residues" evidence="3">
    <location>
        <begin position="42"/>
        <end position="57"/>
    </location>
</feature>
<evidence type="ECO:0000256" key="3">
    <source>
        <dbReference type="SAM" id="MobiDB-lite"/>
    </source>
</evidence>
<reference evidence="5" key="2">
    <citation type="journal article" date="2023" name="BMC Genomics">
        <title>Pest status, molecular evolution, and epigenetic factors derived from the genome assembly of Frankliniella fusca, a thysanopteran phytovirus vector.</title>
        <authorList>
            <person name="Catto M.A."/>
            <person name="Labadie P.E."/>
            <person name="Jacobson A.L."/>
            <person name="Kennedy G.G."/>
            <person name="Srinivasan R."/>
            <person name="Hunt B.G."/>
        </authorList>
    </citation>
    <scope>NUCLEOTIDE SEQUENCE</scope>
    <source>
        <strain evidence="5">PL_HMW_Pooled</strain>
    </source>
</reference>
<evidence type="ECO:0000256" key="4">
    <source>
        <dbReference type="SAM" id="SignalP"/>
    </source>
</evidence>
<dbReference type="InterPro" id="IPR050468">
    <property type="entry name" value="Cuticle_Struct_Prot"/>
</dbReference>
<dbReference type="Proteomes" id="UP001219518">
    <property type="component" value="Unassembled WGS sequence"/>
</dbReference>
<dbReference type="InterPro" id="IPR000618">
    <property type="entry name" value="Insect_cuticle"/>
</dbReference>
<keyword evidence="4" id="KW-0732">Signal</keyword>
<feature type="compositionally biased region" description="Low complexity" evidence="3">
    <location>
        <begin position="30"/>
        <end position="41"/>
    </location>
</feature>
<dbReference type="PANTHER" id="PTHR10380">
    <property type="entry name" value="CUTICLE PROTEIN"/>
    <property type="match status" value="1"/>
</dbReference>
<comment type="caution">
    <text evidence="5">The sequence shown here is derived from an EMBL/GenBank/DDBJ whole genome shotgun (WGS) entry which is preliminary data.</text>
</comment>
<feature type="signal peptide" evidence="4">
    <location>
        <begin position="1"/>
        <end position="27"/>
    </location>
</feature>
<accession>A0AAE1HV96</accession>
<protein>
    <submittedName>
        <fullName evidence="5">Larval cuticle protein 1</fullName>
    </submittedName>
</protein>
<dbReference type="PROSITE" id="PS51155">
    <property type="entry name" value="CHIT_BIND_RR_2"/>
    <property type="match status" value="1"/>
</dbReference>
<dbReference type="PANTHER" id="PTHR10380:SF173">
    <property type="entry name" value="CUTICULAR PROTEIN 47EF, ISOFORM C-RELATED"/>
    <property type="match status" value="1"/>
</dbReference>
<organism evidence="5 6">
    <name type="scientific">Frankliniella fusca</name>
    <dbReference type="NCBI Taxonomy" id="407009"/>
    <lineage>
        <taxon>Eukaryota</taxon>
        <taxon>Metazoa</taxon>
        <taxon>Ecdysozoa</taxon>
        <taxon>Arthropoda</taxon>
        <taxon>Hexapoda</taxon>
        <taxon>Insecta</taxon>
        <taxon>Pterygota</taxon>
        <taxon>Neoptera</taxon>
        <taxon>Paraneoptera</taxon>
        <taxon>Thysanoptera</taxon>
        <taxon>Terebrantia</taxon>
        <taxon>Thripoidea</taxon>
        <taxon>Thripidae</taxon>
        <taxon>Frankliniella</taxon>
    </lineage>
</organism>
<feature type="region of interest" description="Disordered" evidence="3">
    <location>
        <begin position="30"/>
        <end position="61"/>
    </location>
</feature>
<keyword evidence="1 2" id="KW-0193">Cuticle</keyword>
<dbReference type="EMBL" id="JAHWGI010001288">
    <property type="protein sequence ID" value="KAK3927451.1"/>
    <property type="molecule type" value="Genomic_DNA"/>
</dbReference>
<dbReference type="Pfam" id="PF00379">
    <property type="entry name" value="Chitin_bind_4"/>
    <property type="match status" value="1"/>
</dbReference>
<feature type="chain" id="PRO_5042256741" evidence="4">
    <location>
        <begin position="28"/>
        <end position="139"/>
    </location>
</feature>
<evidence type="ECO:0000313" key="5">
    <source>
        <dbReference type="EMBL" id="KAK3927451.1"/>
    </source>
</evidence>
<dbReference type="PROSITE" id="PS00233">
    <property type="entry name" value="CHIT_BIND_RR_1"/>
    <property type="match status" value="1"/>
</dbReference>
<name>A0AAE1HV96_9NEOP</name>
<proteinExistence type="predicted"/>
<dbReference type="GO" id="GO:0008010">
    <property type="term" value="F:structural constituent of chitin-based larval cuticle"/>
    <property type="evidence" value="ECO:0007669"/>
    <property type="project" value="TreeGrafter"/>
</dbReference>